<feature type="compositionally biased region" description="Basic and acidic residues" evidence="5">
    <location>
        <begin position="195"/>
        <end position="207"/>
    </location>
</feature>
<evidence type="ECO:0000259" key="6">
    <source>
        <dbReference type="PROSITE" id="PS50304"/>
    </source>
</evidence>
<dbReference type="InterPro" id="IPR002999">
    <property type="entry name" value="Tudor"/>
</dbReference>
<dbReference type="Pfam" id="PF00567">
    <property type="entry name" value="TUDOR"/>
    <property type="match status" value="2"/>
</dbReference>
<dbReference type="Gene3D" id="3.30.420.610">
    <property type="entry name" value="LOTUS domain-like"/>
    <property type="match status" value="2"/>
</dbReference>
<feature type="domain" description="HTH OST-type" evidence="7">
    <location>
        <begin position="3"/>
        <end position="74"/>
    </location>
</feature>
<keyword evidence="2" id="KW-0963">Cytoplasm</keyword>
<feature type="compositionally biased region" description="Polar residues" evidence="5">
    <location>
        <begin position="176"/>
        <end position="194"/>
    </location>
</feature>
<evidence type="ECO:0000259" key="7">
    <source>
        <dbReference type="PROSITE" id="PS51644"/>
    </source>
</evidence>
<evidence type="ECO:0000256" key="3">
    <source>
        <dbReference type="ARBA" id="ARBA00022737"/>
    </source>
</evidence>
<dbReference type="GeneID" id="112046869"/>
<feature type="domain" description="Tudor" evidence="6">
    <location>
        <begin position="499"/>
        <end position="557"/>
    </location>
</feature>
<dbReference type="Pfam" id="PF12872">
    <property type="entry name" value="OST-HTH"/>
    <property type="match status" value="1"/>
</dbReference>
<dbReference type="InterPro" id="IPR050621">
    <property type="entry name" value="Tudor_domain_containing"/>
</dbReference>
<feature type="region of interest" description="Disordered" evidence="5">
    <location>
        <begin position="104"/>
        <end position="123"/>
    </location>
</feature>
<dbReference type="CDD" id="cd09972">
    <property type="entry name" value="LOTUS_TDRD_OSKAR"/>
    <property type="match status" value="1"/>
</dbReference>
<sequence>MTEKEQVIQALKATLISVKGALTLNQCNRDYHELQGEWIPYKKLGYTSLEHLFRDVPGFKITFSKGDWYVDAVATQDTQHIASMVAKQKTTQKKFRSNYVNRFPKRQGSWRKPAPTPNFSYNNQYSNQYYRVKSTPFNNNNHNYRYNKQSAHLNRSSDSKSSTHVKSVDQPDRSAANGSTSYNSCQVLRETNLNEQKHSIKIDKETEGSSGKLSASQRLSNLRDRLNTVDLIPLQLPAHADYLEPNVLESPVVPATGSAVYAAASALEPPPESSSSIVKLEWTCHKLGLPQPVYKTIREKIGLLCIIKVGTYSASSYPDLVPSDEGQAKEFVAGKILAQIGSSGAAGLVTSSDAQALAGLSALVAEHQAGLWANMAPHLYREKYGENLPSYWLQLIENCPSVVKDRVVNGLSVLIPNNGETKTPVNKVEPVVIDDTIDSDLPPLQFPENDYWNVFITIANSSLEIWLRIIGPQYSGAAEALDEEMISYYQRAGTTVDKSMIIKNAWYAVCLEDGEWQRAKVLEVEEETATVFLGDHGDIDTVPIDQIKILEPQFRKLPAQAILCRLEGVEELAASEAGTALVQRRLLGAALVAAPGLRDDPADPSVAVELFDTSTMVDINVNKELVQDFCLSGDFQLTQKPCSVEVGCVTEEGRVWVSRAEGVEAVRAALALLTDGPHRRALPPAPRAPPALSKGLYIVRTLAGDWVRCTVISGLDGEGTVRTLLVDSGLILRAPLSSLVPLNVFSPALNAYPPQAQQVRLSGVERVAGGMVARLRELLIGARVLCRAAPDSRQHASAPAPAPVELFVRSGPLNILASVNNAILLEYEYQQPAKPNEEEKENDTTKQLEALHKKKERIFRTAAAGAEEVPEVADKPGVLPPQTLPTAGQCFDVNVAMAANPWNFVVQPNFSRTSLQTMMASLQTECPKIPISEAPTKPAYGELYTAYYEKDDSWYRVTIAGSVSDELVSVYFCDFGDLALFERTALRPVPAAAPLARSLPPQAIRARLYGDCSFDCLVGPAVSPRRLALFERTALRPVPAAAPLARSLPPQAIRARLYDVKPLHQDWQVEDCIRFQELCVEQQFVGICKEVAKDPLNPTEPLLTLDLVDTSTEEDLYINKQLVKEGRARLASAS</sequence>
<reference evidence="9" key="2">
    <citation type="submission" date="2025-08" db="UniProtKB">
        <authorList>
            <consortium name="RefSeq"/>
        </authorList>
    </citation>
    <scope>IDENTIFICATION</scope>
</reference>
<dbReference type="SMART" id="SM00333">
    <property type="entry name" value="TUDOR"/>
    <property type="match status" value="2"/>
</dbReference>
<keyword evidence="4" id="KW-0221">Differentiation</keyword>
<comment type="subcellular location">
    <subcellularLocation>
        <location evidence="1">Cytoplasm</location>
    </subcellularLocation>
</comment>
<dbReference type="PROSITE" id="PS51644">
    <property type="entry name" value="HTH_OST"/>
    <property type="match status" value="1"/>
</dbReference>
<protein>
    <submittedName>
        <fullName evidence="9">Tudor domain-containing protein 7B</fullName>
    </submittedName>
</protein>
<organism evidence="8 9">
    <name type="scientific">Bicyclus anynana</name>
    <name type="common">Squinting bush brown butterfly</name>
    <dbReference type="NCBI Taxonomy" id="110368"/>
    <lineage>
        <taxon>Eukaryota</taxon>
        <taxon>Metazoa</taxon>
        <taxon>Ecdysozoa</taxon>
        <taxon>Arthropoda</taxon>
        <taxon>Hexapoda</taxon>
        <taxon>Insecta</taxon>
        <taxon>Pterygota</taxon>
        <taxon>Neoptera</taxon>
        <taxon>Endopterygota</taxon>
        <taxon>Lepidoptera</taxon>
        <taxon>Glossata</taxon>
        <taxon>Ditrysia</taxon>
        <taxon>Papilionoidea</taxon>
        <taxon>Nymphalidae</taxon>
        <taxon>Satyrinae</taxon>
        <taxon>Satyrini</taxon>
        <taxon>Mycalesina</taxon>
        <taxon>Bicyclus</taxon>
    </lineage>
</organism>
<dbReference type="RefSeq" id="XP_052744074.1">
    <property type="nucleotide sequence ID" value="XM_052888114.1"/>
</dbReference>
<proteinExistence type="predicted"/>
<evidence type="ECO:0000256" key="1">
    <source>
        <dbReference type="ARBA" id="ARBA00004496"/>
    </source>
</evidence>
<dbReference type="Gene3D" id="2.30.30.140">
    <property type="match status" value="2"/>
</dbReference>
<gene>
    <name evidence="9" type="primary">LOC112046869</name>
</gene>
<dbReference type="PANTHER" id="PTHR22948">
    <property type="entry name" value="TUDOR DOMAIN CONTAINING PROTEIN"/>
    <property type="match status" value="1"/>
</dbReference>
<dbReference type="Gene3D" id="2.40.50.90">
    <property type="match status" value="3"/>
</dbReference>
<dbReference type="PANTHER" id="PTHR22948:SF29">
    <property type="entry name" value="FI02030P-RELATED"/>
    <property type="match status" value="1"/>
</dbReference>
<dbReference type="InterPro" id="IPR041966">
    <property type="entry name" value="LOTUS-like"/>
</dbReference>
<keyword evidence="8" id="KW-1185">Reference proteome</keyword>
<reference evidence="8" key="1">
    <citation type="submission" date="2025-05" db="UniProtKB">
        <authorList>
            <consortium name="RefSeq"/>
        </authorList>
    </citation>
    <scope>NUCLEOTIDE SEQUENCE [LARGE SCALE GENOMIC DNA]</scope>
</reference>
<evidence type="ECO:0000313" key="8">
    <source>
        <dbReference type="Proteomes" id="UP001652582"/>
    </source>
</evidence>
<dbReference type="SUPFAM" id="SSF63748">
    <property type="entry name" value="Tudor/PWWP/MBT"/>
    <property type="match status" value="3"/>
</dbReference>
<feature type="domain" description="Tudor" evidence="6">
    <location>
        <begin position="937"/>
        <end position="996"/>
    </location>
</feature>
<evidence type="ECO:0000256" key="2">
    <source>
        <dbReference type="ARBA" id="ARBA00022490"/>
    </source>
</evidence>
<accession>A0ABM3LYC8</accession>
<evidence type="ECO:0000313" key="9">
    <source>
        <dbReference type="RefSeq" id="XP_052744074.1"/>
    </source>
</evidence>
<keyword evidence="3" id="KW-0677">Repeat</keyword>
<dbReference type="Proteomes" id="UP001652582">
    <property type="component" value="Chromosome 1"/>
</dbReference>
<feature type="region of interest" description="Disordered" evidence="5">
    <location>
        <begin position="151"/>
        <end position="216"/>
    </location>
</feature>
<dbReference type="InterPro" id="IPR025605">
    <property type="entry name" value="OST-HTH/LOTUS_dom"/>
</dbReference>
<evidence type="ECO:0000256" key="4">
    <source>
        <dbReference type="ARBA" id="ARBA00022871"/>
    </source>
</evidence>
<dbReference type="InterPro" id="IPR035437">
    <property type="entry name" value="SNase_OB-fold_sf"/>
</dbReference>
<evidence type="ECO:0000256" key="5">
    <source>
        <dbReference type="SAM" id="MobiDB-lite"/>
    </source>
</evidence>
<name>A0ABM3LYC8_BICAN</name>
<keyword evidence="4" id="KW-0744">Spermatogenesis</keyword>
<dbReference type="PROSITE" id="PS50304">
    <property type="entry name" value="TUDOR"/>
    <property type="match status" value="2"/>
</dbReference>